<keyword evidence="2" id="KW-0677">Repeat</keyword>
<dbReference type="AlphaFoldDB" id="A0AAW0NTV0"/>
<dbReference type="SUPFAM" id="SSF52058">
    <property type="entry name" value="L domain-like"/>
    <property type="match status" value="1"/>
</dbReference>
<organism evidence="5 6">
    <name type="scientific">Mugilogobius chulae</name>
    <name type="common">yellowstripe goby</name>
    <dbReference type="NCBI Taxonomy" id="88201"/>
    <lineage>
        <taxon>Eukaryota</taxon>
        <taxon>Metazoa</taxon>
        <taxon>Chordata</taxon>
        <taxon>Craniata</taxon>
        <taxon>Vertebrata</taxon>
        <taxon>Euteleostomi</taxon>
        <taxon>Actinopterygii</taxon>
        <taxon>Neopterygii</taxon>
        <taxon>Teleostei</taxon>
        <taxon>Neoteleostei</taxon>
        <taxon>Acanthomorphata</taxon>
        <taxon>Gobiaria</taxon>
        <taxon>Gobiiformes</taxon>
        <taxon>Gobioidei</taxon>
        <taxon>Gobiidae</taxon>
        <taxon>Gobionellinae</taxon>
        <taxon>Mugilogobius</taxon>
    </lineage>
</organism>
<keyword evidence="6" id="KW-1185">Reference proteome</keyword>
<feature type="compositionally biased region" description="Polar residues" evidence="4">
    <location>
        <begin position="312"/>
        <end position="321"/>
    </location>
</feature>
<evidence type="ECO:0008006" key="7">
    <source>
        <dbReference type="Google" id="ProtNLM"/>
    </source>
</evidence>
<gene>
    <name evidence="5" type="ORF">WMY93_018374</name>
</gene>
<dbReference type="GO" id="GO:0005737">
    <property type="term" value="C:cytoplasm"/>
    <property type="evidence" value="ECO:0007669"/>
    <property type="project" value="TreeGrafter"/>
</dbReference>
<sequence>MFGWARSKATVKLTGACGRGNRKLVDQNVSDCDPQLRLCVGDSVDKLQTPRGSDSSRNNNDREAKDLSPDRPPETLYLSRSKLQEVSENLLKNGALKYLYLEGNELQSIPPSMFTSLSNLLWLDLRHNQIQSLPTEIGRHRRLRTLLLEGNPITELPPELGNVLSLNGLNIRDCPLRYPPSASCSGASSASSNAPVVERLQLDLVESGVEEEEDGAAEEEELERFRELKLQMSLMEKAERETSVKPPKPHTLPALKRKKATRAAVTPAQFSAPAWNRSEERRQAALRELREKEAILEQRRKSQEALRKWRTQAKNPQQQAGHRQKKPGRPRRKEAEEAETEDSSDLARKSYSNIEYEESSAVQSLRQKIYIVVQKMEERRRNPTGSKEEQIEAAERDVREMRRLQAQLLDVKRGRGFAL</sequence>
<feature type="region of interest" description="Disordered" evidence="4">
    <location>
        <begin position="302"/>
        <end position="351"/>
    </location>
</feature>
<comment type="caution">
    <text evidence="5">The sequence shown here is derived from an EMBL/GenBank/DDBJ whole genome shotgun (WGS) entry which is preliminary data.</text>
</comment>
<dbReference type="PANTHER" id="PTHR48051">
    <property type="match status" value="1"/>
</dbReference>
<feature type="compositionally biased region" description="Basic residues" evidence="4">
    <location>
        <begin position="322"/>
        <end position="332"/>
    </location>
</feature>
<evidence type="ECO:0000313" key="6">
    <source>
        <dbReference type="Proteomes" id="UP001460270"/>
    </source>
</evidence>
<feature type="coiled-coil region" evidence="3">
    <location>
        <begin position="384"/>
        <end position="411"/>
    </location>
</feature>
<dbReference type="EMBL" id="JBBPFD010000013">
    <property type="protein sequence ID" value="KAK7901605.1"/>
    <property type="molecule type" value="Genomic_DNA"/>
</dbReference>
<dbReference type="InterPro" id="IPR050216">
    <property type="entry name" value="LRR_domain-containing"/>
</dbReference>
<evidence type="ECO:0000256" key="3">
    <source>
        <dbReference type="SAM" id="Coils"/>
    </source>
</evidence>
<evidence type="ECO:0000256" key="1">
    <source>
        <dbReference type="ARBA" id="ARBA00022614"/>
    </source>
</evidence>
<reference evidence="6" key="1">
    <citation type="submission" date="2024-04" db="EMBL/GenBank/DDBJ databases">
        <title>Salinicola lusitanus LLJ914,a marine bacterium isolated from the Okinawa Trough.</title>
        <authorList>
            <person name="Li J."/>
        </authorList>
    </citation>
    <scope>NUCLEOTIDE SEQUENCE [LARGE SCALE GENOMIC DNA]</scope>
</reference>
<name>A0AAW0NTV0_9GOBI</name>
<keyword evidence="1" id="KW-0433">Leucine-rich repeat</keyword>
<dbReference type="InterPro" id="IPR003591">
    <property type="entry name" value="Leu-rich_rpt_typical-subtyp"/>
</dbReference>
<evidence type="ECO:0000256" key="2">
    <source>
        <dbReference type="ARBA" id="ARBA00022737"/>
    </source>
</evidence>
<dbReference type="Gene3D" id="3.80.10.10">
    <property type="entry name" value="Ribonuclease Inhibitor"/>
    <property type="match status" value="1"/>
</dbReference>
<dbReference type="Proteomes" id="UP001460270">
    <property type="component" value="Unassembled WGS sequence"/>
</dbReference>
<dbReference type="InterPro" id="IPR032675">
    <property type="entry name" value="LRR_dom_sf"/>
</dbReference>
<dbReference type="SMART" id="SM00369">
    <property type="entry name" value="LRR_TYP"/>
    <property type="match status" value="3"/>
</dbReference>
<feature type="region of interest" description="Disordered" evidence="4">
    <location>
        <begin position="43"/>
        <end position="74"/>
    </location>
</feature>
<keyword evidence="3" id="KW-0175">Coiled coil</keyword>
<proteinExistence type="predicted"/>
<dbReference type="InterPro" id="IPR001611">
    <property type="entry name" value="Leu-rich_rpt"/>
</dbReference>
<feature type="region of interest" description="Disordered" evidence="4">
    <location>
        <begin position="237"/>
        <end position="279"/>
    </location>
</feature>
<dbReference type="PANTHER" id="PTHR48051:SF35">
    <property type="entry name" value="LEUCINE-RICH REPEAT-CONTAINING PROTEIN 27"/>
    <property type="match status" value="1"/>
</dbReference>
<evidence type="ECO:0000313" key="5">
    <source>
        <dbReference type="EMBL" id="KAK7901605.1"/>
    </source>
</evidence>
<dbReference type="PROSITE" id="PS51450">
    <property type="entry name" value="LRR"/>
    <property type="match status" value="3"/>
</dbReference>
<protein>
    <recommendedName>
        <fullName evidence="7">Leucine-rich repeat-containing protein 27</fullName>
    </recommendedName>
</protein>
<accession>A0AAW0NTV0</accession>
<evidence type="ECO:0000256" key="4">
    <source>
        <dbReference type="SAM" id="MobiDB-lite"/>
    </source>
</evidence>
<feature type="compositionally biased region" description="Basic and acidic residues" evidence="4">
    <location>
        <begin position="59"/>
        <end position="73"/>
    </location>
</feature>
<dbReference type="Pfam" id="PF13855">
    <property type="entry name" value="LRR_8"/>
    <property type="match status" value="1"/>
</dbReference>